<dbReference type="PATRIC" id="fig|1121022.4.peg.3109"/>
<keyword evidence="3" id="KW-1185">Reference proteome</keyword>
<dbReference type="InterPro" id="IPR013108">
    <property type="entry name" value="Amidohydro_3"/>
</dbReference>
<dbReference type="SUPFAM" id="SSF51338">
    <property type="entry name" value="Composite domain of metallo-dependent hydrolases"/>
    <property type="match status" value="1"/>
</dbReference>
<dbReference type="Pfam" id="PF07969">
    <property type="entry name" value="Amidohydro_3"/>
    <property type="match status" value="2"/>
</dbReference>
<dbReference type="AlphaFoldDB" id="V4PKL1"/>
<reference evidence="2 3" key="1">
    <citation type="journal article" date="2014" name="Nature">
        <title>Sequential evolution of bacterial morphology by co-option of a developmental regulator.</title>
        <authorList>
            <person name="Jiang C."/>
            <person name="Brown P.J."/>
            <person name="Ducret A."/>
            <person name="Brun Y.V."/>
        </authorList>
    </citation>
    <scope>NUCLEOTIDE SEQUENCE [LARGE SCALE GENOMIC DNA]</scope>
    <source>
        <strain evidence="2 3">DSM 16100</strain>
    </source>
</reference>
<comment type="caution">
    <text evidence="2">The sequence shown here is derived from an EMBL/GenBank/DDBJ whole genome shotgun (WGS) entry which is preliminary data.</text>
</comment>
<dbReference type="Proteomes" id="UP000017837">
    <property type="component" value="Unassembled WGS sequence"/>
</dbReference>
<dbReference type="STRING" id="1121022.GCA_000376105_03378"/>
<dbReference type="eggNOG" id="COG3653">
    <property type="taxonomic scope" value="Bacteria"/>
</dbReference>
<dbReference type="Gene3D" id="3.30.1490.130">
    <property type="entry name" value="D-aminoacylase. Domain 3"/>
    <property type="match status" value="1"/>
</dbReference>
<proteinExistence type="predicted"/>
<dbReference type="SUPFAM" id="SSF51556">
    <property type="entry name" value="Metallo-dependent hydrolases"/>
    <property type="match status" value="1"/>
</dbReference>
<dbReference type="PANTHER" id="PTHR43135">
    <property type="entry name" value="ALPHA-D-RIBOSE 1-METHYLPHOSPHONATE 5-TRIPHOSPHATE DIPHOSPHATASE"/>
    <property type="match status" value="1"/>
</dbReference>
<dbReference type="CDD" id="cd01297">
    <property type="entry name" value="D-aminoacylase"/>
    <property type="match status" value="1"/>
</dbReference>
<gene>
    <name evidence="2" type="ORF">ABENE_15265</name>
</gene>
<dbReference type="GO" id="GO:0016811">
    <property type="term" value="F:hydrolase activity, acting on carbon-nitrogen (but not peptide) bonds, in linear amides"/>
    <property type="evidence" value="ECO:0007669"/>
    <property type="project" value="InterPro"/>
</dbReference>
<protein>
    <recommendedName>
        <fullName evidence="1">Amidohydrolase 3 domain-containing protein</fullName>
    </recommendedName>
</protein>
<evidence type="ECO:0000313" key="3">
    <source>
        <dbReference type="Proteomes" id="UP000017837"/>
    </source>
</evidence>
<dbReference type="Gene3D" id="3.20.20.140">
    <property type="entry name" value="Metal-dependent hydrolases"/>
    <property type="match status" value="1"/>
</dbReference>
<dbReference type="EMBL" id="AWGB01000034">
    <property type="protein sequence ID" value="ESQ88756.1"/>
    <property type="molecule type" value="Genomic_DNA"/>
</dbReference>
<accession>V4PKL1</accession>
<evidence type="ECO:0000313" key="2">
    <source>
        <dbReference type="EMBL" id="ESQ88756.1"/>
    </source>
</evidence>
<dbReference type="PANTHER" id="PTHR43135:SF3">
    <property type="entry name" value="ALPHA-D-RIBOSE 1-METHYLPHOSPHONATE 5-TRIPHOSPHATE DIPHOSPHATASE"/>
    <property type="match status" value="1"/>
</dbReference>
<name>V4PKL1_9CAUL</name>
<evidence type="ECO:0000259" key="1">
    <source>
        <dbReference type="Pfam" id="PF07969"/>
    </source>
</evidence>
<dbReference type="InterPro" id="IPR023100">
    <property type="entry name" value="D-aminoacylase_insert_dom_sf"/>
</dbReference>
<feature type="domain" description="Amidohydrolase 3" evidence="1">
    <location>
        <begin position="77"/>
        <end position="301"/>
    </location>
</feature>
<organism evidence="2 3">
    <name type="scientific">Asticcacaulis benevestitus DSM 16100 = ATCC BAA-896</name>
    <dbReference type="NCBI Taxonomy" id="1121022"/>
    <lineage>
        <taxon>Bacteria</taxon>
        <taxon>Pseudomonadati</taxon>
        <taxon>Pseudomonadota</taxon>
        <taxon>Alphaproteobacteria</taxon>
        <taxon>Caulobacterales</taxon>
        <taxon>Caulobacteraceae</taxon>
        <taxon>Asticcacaulis</taxon>
    </lineage>
</organism>
<dbReference type="InterPro" id="IPR011059">
    <property type="entry name" value="Metal-dep_hydrolase_composite"/>
</dbReference>
<dbReference type="Gene3D" id="2.30.40.10">
    <property type="entry name" value="Urease, subunit C, domain 1"/>
    <property type="match status" value="1"/>
</dbReference>
<dbReference type="InterPro" id="IPR051781">
    <property type="entry name" value="Metallo-dep_Hydrolase"/>
</dbReference>
<dbReference type="InterPro" id="IPR032466">
    <property type="entry name" value="Metal_Hydrolase"/>
</dbReference>
<feature type="domain" description="Amidohydrolase 3" evidence="1">
    <location>
        <begin position="409"/>
        <end position="499"/>
    </location>
</feature>
<dbReference type="RefSeq" id="WP_018083054.1">
    <property type="nucleotide sequence ID" value="NZ_AQWM01000023.1"/>
</dbReference>
<sequence length="518" mass="55531">MMALPLHVFSRSAMLRGSGLAAAAFLLLGAPAGASTLITGAMVYDGSGAPARQESVRVENDRIVAIGKLRPHKGETVIEAKGLALAPGFIDSHSHHDRGDYADRAMPQLLAEGVTTIVVGQDGESSGAFADISKQFTTRPAAVNVAAYTGHGYLRSQVMGQNYKRVATVSEIQAMQSLLDLDMKAGSLGLSTGLEYDPGIYSNHDEVVALAQTAADDGGRYISHMRSEDTAFDAALDELLDIGAKTGIPVQISHLKLGIVDRWGDAKAVLAKLDAARARGIKVTADVYPYEYWQSTLTVLFPKRDFTDLSAARFALTHLTTPEGMRLGVYAPAPSLVGHTIAEISVQRHEEPAATYLWLIQTAEAWRSAHPGIEPVEAVIGTAMAPEDVADFIAWPYSNLCSDGMIVSRHPRGAGAFAKMLRVYVREQHRLTLPEAIRKMTSLAAENVGLKGRGLIRPGYKADLVLFDPDQIADRATVEAPGALAVGVSDVMVNGVLVYRKAQTTGNYPGEFLKREGQ</sequence>